<reference evidence="2" key="2">
    <citation type="submission" date="2020-11" db="EMBL/GenBank/DDBJ databases">
        <authorList>
            <person name="McCartney M.A."/>
            <person name="Auch B."/>
            <person name="Kono T."/>
            <person name="Mallez S."/>
            <person name="Becker A."/>
            <person name="Gohl D.M."/>
            <person name="Silverstein K.A.T."/>
            <person name="Koren S."/>
            <person name="Bechman K.B."/>
            <person name="Herman A."/>
            <person name="Abrahante J.E."/>
            <person name="Garbe J."/>
        </authorList>
    </citation>
    <scope>NUCLEOTIDE SEQUENCE</scope>
    <source>
        <strain evidence="2">Duluth1</strain>
        <tissue evidence="2">Whole animal</tissue>
    </source>
</reference>
<keyword evidence="3" id="KW-1185">Reference proteome</keyword>
<feature type="compositionally biased region" description="Polar residues" evidence="1">
    <location>
        <begin position="15"/>
        <end position="27"/>
    </location>
</feature>
<dbReference type="AlphaFoldDB" id="A0A9D4M3Z8"/>
<reference evidence="2" key="1">
    <citation type="journal article" date="2019" name="bioRxiv">
        <title>The Genome of the Zebra Mussel, Dreissena polymorpha: A Resource for Invasive Species Research.</title>
        <authorList>
            <person name="McCartney M.A."/>
            <person name="Auch B."/>
            <person name="Kono T."/>
            <person name="Mallez S."/>
            <person name="Zhang Y."/>
            <person name="Obille A."/>
            <person name="Becker A."/>
            <person name="Abrahante J.E."/>
            <person name="Garbe J."/>
            <person name="Badalamenti J.P."/>
            <person name="Herman A."/>
            <person name="Mangelson H."/>
            <person name="Liachko I."/>
            <person name="Sullivan S."/>
            <person name="Sone E.D."/>
            <person name="Koren S."/>
            <person name="Silverstein K.A.T."/>
            <person name="Beckman K.B."/>
            <person name="Gohl D.M."/>
        </authorList>
    </citation>
    <scope>NUCLEOTIDE SEQUENCE</scope>
    <source>
        <strain evidence="2">Duluth1</strain>
        <tissue evidence="2">Whole animal</tissue>
    </source>
</reference>
<feature type="compositionally biased region" description="Polar residues" evidence="1">
    <location>
        <begin position="38"/>
        <end position="69"/>
    </location>
</feature>
<accession>A0A9D4M3Z8</accession>
<organism evidence="2 3">
    <name type="scientific">Dreissena polymorpha</name>
    <name type="common">Zebra mussel</name>
    <name type="synonym">Mytilus polymorpha</name>
    <dbReference type="NCBI Taxonomy" id="45954"/>
    <lineage>
        <taxon>Eukaryota</taxon>
        <taxon>Metazoa</taxon>
        <taxon>Spiralia</taxon>
        <taxon>Lophotrochozoa</taxon>
        <taxon>Mollusca</taxon>
        <taxon>Bivalvia</taxon>
        <taxon>Autobranchia</taxon>
        <taxon>Heteroconchia</taxon>
        <taxon>Euheterodonta</taxon>
        <taxon>Imparidentia</taxon>
        <taxon>Neoheterodontei</taxon>
        <taxon>Myida</taxon>
        <taxon>Dreissenoidea</taxon>
        <taxon>Dreissenidae</taxon>
        <taxon>Dreissena</taxon>
    </lineage>
</organism>
<evidence type="ECO:0000313" key="2">
    <source>
        <dbReference type="EMBL" id="KAH3869395.1"/>
    </source>
</evidence>
<comment type="caution">
    <text evidence="2">The sequence shown here is derived from an EMBL/GenBank/DDBJ whole genome shotgun (WGS) entry which is preliminary data.</text>
</comment>
<gene>
    <name evidence="2" type="ORF">DPMN_032559</name>
</gene>
<dbReference type="EMBL" id="JAIWYP010000002">
    <property type="protein sequence ID" value="KAH3869395.1"/>
    <property type="molecule type" value="Genomic_DNA"/>
</dbReference>
<evidence type="ECO:0000256" key="1">
    <source>
        <dbReference type="SAM" id="MobiDB-lite"/>
    </source>
</evidence>
<dbReference type="Proteomes" id="UP000828390">
    <property type="component" value="Unassembled WGS sequence"/>
</dbReference>
<protein>
    <submittedName>
        <fullName evidence="2">Uncharacterized protein</fullName>
    </submittedName>
</protein>
<sequence>MAKHSFRNSVKEDNTSVQTYNNGSNVDVNKVIKETLASAGSAQKNTRQSSPSGNSVKVDNPSVQTYNDNKYSKPIANTKSDHSNTDVEKLIQDAFGKIENDQQSSWPNLSNVK</sequence>
<feature type="region of interest" description="Disordered" evidence="1">
    <location>
        <begin position="1"/>
        <end position="87"/>
    </location>
</feature>
<name>A0A9D4M3Z8_DREPO</name>
<proteinExistence type="predicted"/>
<evidence type="ECO:0000313" key="3">
    <source>
        <dbReference type="Proteomes" id="UP000828390"/>
    </source>
</evidence>